<dbReference type="PROSITE" id="PS50965">
    <property type="entry name" value="NERD"/>
    <property type="match status" value="1"/>
</dbReference>
<dbReference type="AlphaFoldDB" id="A0A853ES65"/>
<keyword evidence="2" id="KW-0812">Transmembrane</keyword>
<evidence type="ECO:0000256" key="1">
    <source>
        <dbReference type="SAM" id="MobiDB-lite"/>
    </source>
</evidence>
<feature type="domain" description="NERD" evidence="3">
    <location>
        <begin position="58"/>
        <end position="164"/>
    </location>
</feature>
<feature type="compositionally biased region" description="Low complexity" evidence="1">
    <location>
        <begin position="248"/>
        <end position="270"/>
    </location>
</feature>
<accession>A0A853ES65</accession>
<dbReference type="EMBL" id="JACBYE010000014">
    <property type="protein sequence ID" value="NYS93435.1"/>
    <property type="molecule type" value="Genomic_DNA"/>
</dbReference>
<comment type="caution">
    <text evidence="4">The sequence shown here is derived from an EMBL/GenBank/DDBJ whole genome shotgun (WGS) entry which is preliminary data.</text>
</comment>
<evidence type="ECO:0000313" key="5">
    <source>
        <dbReference type="Proteomes" id="UP000561011"/>
    </source>
</evidence>
<sequence>MGEHHDTNLPGAGAEELASRASRRAARLRHDQAMGHGADAAVDEQLRQAERRLRTYSQGAEGERLVAQALGFLERYGWVALHDVHWPGRPKANIDHIAVGPGGIVVIDAKNWTGDVAVRDGVLRQNGYSRERETTSAATATSAVAARIAAMHRSAVVPVLCLVAQDVEPVVLGQITVVGRSSLAAHLVSLPVRLTAYEVADVARFLASDLGGPRSPAVLTSADLATQTLARAGFTVTTPRAPRRAPSRSRASSIARQQPPRTRTSAPTSARRGKRQRVGPLLLRLTLGIALVLSLPYSLPWLAETVGPVLGSLVVPEVPTQQPTEQP</sequence>
<dbReference type="InterPro" id="IPR011528">
    <property type="entry name" value="NERD"/>
</dbReference>
<evidence type="ECO:0000259" key="3">
    <source>
        <dbReference type="PROSITE" id="PS50965"/>
    </source>
</evidence>
<feature type="region of interest" description="Disordered" evidence="1">
    <location>
        <begin position="1"/>
        <end position="39"/>
    </location>
</feature>
<keyword evidence="2" id="KW-0472">Membrane</keyword>
<reference evidence="4 5" key="1">
    <citation type="submission" date="2020-07" db="EMBL/GenBank/DDBJ databases">
        <title>MOT database genomes.</title>
        <authorList>
            <person name="Joseph S."/>
            <person name="Aduse-Opoku J."/>
            <person name="Hashim A."/>
            <person name="Wade W."/>
            <person name="Curtis M."/>
        </authorList>
    </citation>
    <scope>NUCLEOTIDE SEQUENCE [LARGE SCALE GENOMIC DNA]</scope>
    <source>
        <strain evidence="4 5">DSM 100099</strain>
    </source>
</reference>
<feature type="region of interest" description="Disordered" evidence="1">
    <location>
        <begin position="236"/>
        <end position="275"/>
    </location>
</feature>
<keyword evidence="5" id="KW-1185">Reference proteome</keyword>
<organism evidence="4 5">
    <name type="scientific">Sanguibacter inulinus</name>
    <dbReference type="NCBI Taxonomy" id="60922"/>
    <lineage>
        <taxon>Bacteria</taxon>
        <taxon>Bacillati</taxon>
        <taxon>Actinomycetota</taxon>
        <taxon>Actinomycetes</taxon>
        <taxon>Micrococcales</taxon>
        <taxon>Sanguibacteraceae</taxon>
        <taxon>Sanguibacter</taxon>
    </lineage>
</organism>
<proteinExistence type="predicted"/>
<protein>
    <submittedName>
        <fullName evidence="4">NERD domain-containing protein</fullName>
    </submittedName>
</protein>
<feature type="transmembrane region" description="Helical" evidence="2">
    <location>
        <begin position="281"/>
        <end position="303"/>
    </location>
</feature>
<evidence type="ECO:0000256" key="2">
    <source>
        <dbReference type="SAM" id="Phobius"/>
    </source>
</evidence>
<keyword evidence="2" id="KW-1133">Transmembrane helix</keyword>
<dbReference type="Proteomes" id="UP000561011">
    <property type="component" value="Unassembled WGS sequence"/>
</dbReference>
<dbReference type="Pfam" id="PF08378">
    <property type="entry name" value="NERD"/>
    <property type="match status" value="1"/>
</dbReference>
<feature type="compositionally biased region" description="Low complexity" evidence="1">
    <location>
        <begin position="11"/>
        <end position="20"/>
    </location>
</feature>
<gene>
    <name evidence="4" type="ORF">HZZ10_07835</name>
</gene>
<dbReference type="RefSeq" id="WP_179913089.1">
    <property type="nucleotide sequence ID" value="NZ_JACBYE010000014.1"/>
</dbReference>
<name>A0A853ES65_9MICO</name>
<evidence type="ECO:0000313" key="4">
    <source>
        <dbReference type="EMBL" id="NYS93435.1"/>
    </source>
</evidence>